<keyword evidence="2" id="KW-0813">Transport</keyword>
<dbReference type="PANTHER" id="PTHR10258">
    <property type="entry name" value="CALCIUM-ACTIVATED POTASSIUM CHANNEL SUBUNIT BETA"/>
    <property type="match status" value="1"/>
</dbReference>
<organism evidence="11 12">
    <name type="scientific">Phrynocephalus forsythii</name>
    <dbReference type="NCBI Taxonomy" id="171643"/>
    <lineage>
        <taxon>Eukaryota</taxon>
        <taxon>Metazoa</taxon>
        <taxon>Chordata</taxon>
        <taxon>Craniata</taxon>
        <taxon>Vertebrata</taxon>
        <taxon>Euteleostomi</taxon>
        <taxon>Lepidosauria</taxon>
        <taxon>Squamata</taxon>
        <taxon>Bifurcata</taxon>
        <taxon>Unidentata</taxon>
        <taxon>Episquamata</taxon>
        <taxon>Toxicofera</taxon>
        <taxon>Iguania</taxon>
        <taxon>Acrodonta</taxon>
        <taxon>Agamidae</taxon>
        <taxon>Agaminae</taxon>
        <taxon>Phrynocephalus</taxon>
    </lineage>
</organism>
<dbReference type="PROSITE" id="PS51257">
    <property type="entry name" value="PROKAR_LIPOPROTEIN"/>
    <property type="match status" value="1"/>
</dbReference>
<dbReference type="GO" id="GO:0015459">
    <property type="term" value="F:potassium channel regulator activity"/>
    <property type="evidence" value="ECO:0007669"/>
    <property type="project" value="TreeGrafter"/>
</dbReference>
<keyword evidence="8" id="KW-0407">Ion channel</keyword>
<dbReference type="GO" id="GO:0005513">
    <property type="term" value="P:detection of calcium ion"/>
    <property type="evidence" value="ECO:0007669"/>
    <property type="project" value="TreeGrafter"/>
</dbReference>
<dbReference type="AlphaFoldDB" id="A0A9Q0XI01"/>
<evidence type="ECO:0000313" key="11">
    <source>
        <dbReference type="EMBL" id="KAJ7316284.1"/>
    </source>
</evidence>
<dbReference type="GO" id="GO:0008076">
    <property type="term" value="C:voltage-gated potassium channel complex"/>
    <property type="evidence" value="ECO:0007669"/>
    <property type="project" value="TreeGrafter"/>
</dbReference>
<accession>A0A9Q0XI01</accession>
<comment type="subcellular location">
    <subcellularLocation>
        <location evidence="1">Membrane</location>
        <topology evidence="1">Multi-pass membrane protein</topology>
    </subcellularLocation>
</comment>
<feature type="transmembrane region" description="Helical" evidence="10">
    <location>
        <begin position="166"/>
        <end position="187"/>
    </location>
</feature>
<evidence type="ECO:0000256" key="8">
    <source>
        <dbReference type="ARBA" id="ARBA00023303"/>
    </source>
</evidence>
<keyword evidence="4 10" id="KW-1133">Transmembrane helix</keyword>
<reference evidence="11" key="1">
    <citation type="journal article" date="2023" name="DNA Res.">
        <title>Chromosome-level genome assembly of Phrynocephalus forsythii using third-generation DNA sequencing and Hi-C analysis.</title>
        <authorList>
            <person name="Qi Y."/>
            <person name="Zhao W."/>
            <person name="Zhao Y."/>
            <person name="Niu C."/>
            <person name="Cao S."/>
            <person name="Zhang Y."/>
        </authorList>
    </citation>
    <scope>NUCLEOTIDE SEQUENCE</scope>
    <source>
        <tissue evidence="11">Muscle</tissue>
    </source>
</reference>
<dbReference type="PRINTS" id="PR01450">
    <property type="entry name" value="BKCHANNELB"/>
</dbReference>
<evidence type="ECO:0000313" key="12">
    <source>
        <dbReference type="Proteomes" id="UP001142489"/>
    </source>
</evidence>
<proteinExistence type="inferred from homology"/>
<feature type="transmembrane region" description="Helical" evidence="10">
    <location>
        <begin position="20"/>
        <end position="43"/>
    </location>
</feature>
<dbReference type="GO" id="GO:0015269">
    <property type="term" value="F:calcium-activated potassium channel activity"/>
    <property type="evidence" value="ECO:0007669"/>
    <property type="project" value="InterPro"/>
</dbReference>
<protein>
    <recommendedName>
        <fullName evidence="13">Calcium-activated potassium channel subunit beta</fullName>
    </recommendedName>
</protein>
<evidence type="ECO:0000256" key="2">
    <source>
        <dbReference type="ARBA" id="ARBA00022448"/>
    </source>
</evidence>
<evidence type="ECO:0000256" key="10">
    <source>
        <dbReference type="SAM" id="Phobius"/>
    </source>
</evidence>
<dbReference type="OrthoDB" id="5962477at2759"/>
<evidence type="ECO:0000256" key="1">
    <source>
        <dbReference type="ARBA" id="ARBA00004141"/>
    </source>
</evidence>
<dbReference type="Proteomes" id="UP001142489">
    <property type="component" value="Unassembled WGS sequence"/>
</dbReference>
<evidence type="ECO:0000256" key="3">
    <source>
        <dbReference type="ARBA" id="ARBA00022692"/>
    </source>
</evidence>
<comment type="similarity">
    <text evidence="9">Belongs to the KCNMB (TC 8.A.14.1) family. KCNMB1 subfamily.</text>
</comment>
<evidence type="ECO:0000256" key="5">
    <source>
        <dbReference type="ARBA" id="ARBA00023065"/>
    </source>
</evidence>
<dbReference type="EMBL" id="JAPFRF010000011">
    <property type="protein sequence ID" value="KAJ7316284.1"/>
    <property type="molecule type" value="Genomic_DNA"/>
</dbReference>
<evidence type="ECO:0000256" key="4">
    <source>
        <dbReference type="ARBA" id="ARBA00022989"/>
    </source>
</evidence>
<dbReference type="Pfam" id="PF03185">
    <property type="entry name" value="CaKB"/>
    <property type="match status" value="1"/>
</dbReference>
<evidence type="ECO:0000256" key="9">
    <source>
        <dbReference type="ARBA" id="ARBA00038155"/>
    </source>
</evidence>
<evidence type="ECO:0000256" key="7">
    <source>
        <dbReference type="ARBA" id="ARBA00023180"/>
    </source>
</evidence>
<keyword evidence="5" id="KW-0406">Ion transport</keyword>
<sequence length="205" mass="23467">MLGKKLVTAQKRGETRALFLGLGMVACSVIMYFFIGITIVPAYKRSVWTNESVCTLMKASIKDPVHCMYNEGSGDENIFRYPCLEVEVNLTRLGQVVKLYHTEDTVDRNPQCSYVPPNVENYGEVQKEVEEITDNFRKHQTFSCFYDPSRKEESVILKRLYPPEDLFFAFIWPSLMLLGGVLIIVMVKISQYFSVLSASQYRTGT</sequence>
<keyword evidence="12" id="KW-1185">Reference proteome</keyword>
<keyword evidence="7" id="KW-0325">Glycoprotein</keyword>
<dbReference type="PANTHER" id="PTHR10258:SF1">
    <property type="entry name" value="CALCIUM-ACTIVATED POTASSIUM CHANNEL SUBUNIT BETA-1"/>
    <property type="match status" value="1"/>
</dbReference>
<comment type="caution">
    <text evidence="11">The sequence shown here is derived from an EMBL/GenBank/DDBJ whole genome shotgun (WGS) entry which is preliminary data.</text>
</comment>
<evidence type="ECO:0008006" key="13">
    <source>
        <dbReference type="Google" id="ProtNLM"/>
    </source>
</evidence>
<name>A0A9Q0XI01_9SAUR</name>
<gene>
    <name evidence="11" type="ORF">JRQ81_002446</name>
</gene>
<keyword evidence="6 10" id="KW-0472">Membrane</keyword>
<dbReference type="InterPro" id="IPR003930">
    <property type="entry name" value="K_chnl_Ca-activ_BK_bsu"/>
</dbReference>
<evidence type="ECO:0000256" key="6">
    <source>
        <dbReference type="ARBA" id="ARBA00023136"/>
    </source>
</evidence>
<keyword evidence="3 10" id="KW-0812">Transmembrane</keyword>